<protein>
    <submittedName>
        <fullName evidence="1">Uncharacterized protein</fullName>
    </submittedName>
</protein>
<dbReference type="EMBL" id="DF849907">
    <property type="protein sequence ID" value="GAT59832.1"/>
    <property type="molecule type" value="Genomic_DNA"/>
</dbReference>
<sequence>MPSSWVPLPFSASAHRGHLPSHKTILQLEIQHELLHRPDDSAASCVNNSIFQYAFLAAFITTYTGIRLAAHLAPRICLDDIEHIIQEVNDSLEKAREEHLLRNRQFRLNLELRLIQAQERCSLLRCKLMQQYGVAPSLREYLHWFGHLASELRECRKEFKDIQLMILTEIESERRSLHLEEASQITDIMTRGQASD</sequence>
<evidence type="ECO:0000313" key="2">
    <source>
        <dbReference type="Proteomes" id="UP000815677"/>
    </source>
</evidence>
<evidence type="ECO:0000313" key="1">
    <source>
        <dbReference type="EMBL" id="GAT59832.1"/>
    </source>
</evidence>
<organism evidence="1 2">
    <name type="scientific">Mycena chlorophos</name>
    <name type="common">Agaric fungus</name>
    <name type="synonym">Agaricus chlorophos</name>
    <dbReference type="NCBI Taxonomy" id="658473"/>
    <lineage>
        <taxon>Eukaryota</taxon>
        <taxon>Fungi</taxon>
        <taxon>Dikarya</taxon>
        <taxon>Basidiomycota</taxon>
        <taxon>Agaricomycotina</taxon>
        <taxon>Agaricomycetes</taxon>
        <taxon>Agaricomycetidae</taxon>
        <taxon>Agaricales</taxon>
        <taxon>Marasmiineae</taxon>
        <taxon>Mycenaceae</taxon>
        <taxon>Mycena</taxon>
    </lineage>
</organism>
<name>A0ABQ0M9B1_MYCCL</name>
<accession>A0ABQ0M9B1</accession>
<dbReference type="Proteomes" id="UP000815677">
    <property type="component" value="Unassembled WGS sequence"/>
</dbReference>
<reference evidence="1" key="1">
    <citation type="submission" date="2014-09" db="EMBL/GenBank/DDBJ databases">
        <title>Genome sequence of the luminous mushroom Mycena chlorophos for searching fungal bioluminescence genes.</title>
        <authorList>
            <person name="Tanaka Y."/>
            <person name="Kasuga D."/>
            <person name="Oba Y."/>
            <person name="Hase S."/>
            <person name="Sato K."/>
            <person name="Oba Y."/>
            <person name="Sakakibara Y."/>
        </authorList>
    </citation>
    <scope>NUCLEOTIDE SEQUENCE</scope>
</reference>
<proteinExistence type="predicted"/>
<keyword evidence="2" id="KW-1185">Reference proteome</keyword>
<gene>
    <name evidence="1" type="ORF">MCHLO_16067</name>
</gene>